<dbReference type="GO" id="GO:0051607">
    <property type="term" value="P:defense response to virus"/>
    <property type="evidence" value="ECO:0007669"/>
    <property type="project" value="UniProtKB-KW"/>
</dbReference>
<feature type="domain" description="CRISPR type III-associated protein" evidence="2">
    <location>
        <begin position="12"/>
        <end position="192"/>
    </location>
</feature>
<evidence type="ECO:0000313" key="3">
    <source>
        <dbReference type="EMBL" id="SHI96520.1"/>
    </source>
</evidence>
<keyword evidence="1" id="KW-0051">Antiviral defense</keyword>
<organism evidence="3 4">
    <name type="scientific">Desulfofundulus thermosubterraneus DSM 16057</name>
    <dbReference type="NCBI Taxonomy" id="1121432"/>
    <lineage>
        <taxon>Bacteria</taxon>
        <taxon>Bacillati</taxon>
        <taxon>Bacillota</taxon>
        <taxon>Clostridia</taxon>
        <taxon>Eubacteriales</taxon>
        <taxon>Peptococcaceae</taxon>
        <taxon>Desulfofundulus</taxon>
    </lineage>
</organism>
<protein>
    <submittedName>
        <fullName evidence="3">CRISPR/Cas system CSM-associated protein Csm3, group 7 of RAMP superfamily</fullName>
    </submittedName>
</protein>
<name>A0A1M6FFM4_9FIRM</name>
<dbReference type="OrthoDB" id="1063910at2"/>
<sequence>MSLAKVCITYRLEFFTPVHVGAGTGGRGFLDKYLYRERDYHQKKDYPIIPGSTIKGRLRAAVTALARAQVYGPEEACRETEDCPCLVCLIFGQKGNRRGHLYFEDARPTYNDIDRLVGVRPGIAMDRYRRVARDNALYTVETVGGKNVVFQGQIWGWVPEEKRQTVVAALKDAFAFNYALGFGKSRGLGWFRVQVVEEGSGKCGTP</sequence>
<evidence type="ECO:0000256" key="1">
    <source>
        <dbReference type="ARBA" id="ARBA00023118"/>
    </source>
</evidence>
<evidence type="ECO:0000313" key="4">
    <source>
        <dbReference type="Proteomes" id="UP000184529"/>
    </source>
</evidence>
<dbReference type="Pfam" id="PF03787">
    <property type="entry name" value="RAMPs"/>
    <property type="match status" value="1"/>
</dbReference>
<dbReference type="CDD" id="cd09726">
    <property type="entry name" value="RAMP_I_III"/>
    <property type="match status" value="1"/>
</dbReference>
<proteinExistence type="predicted"/>
<dbReference type="Proteomes" id="UP000184529">
    <property type="component" value="Unassembled WGS sequence"/>
</dbReference>
<evidence type="ECO:0000259" key="2">
    <source>
        <dbReference type="Pfam" id="PF03787"/>
    </source>
</evidence>
<dbReference type="STRING" id="1121432.SAMN02745219_01450"/>
<gene>
    <name evidence="3" type="ORF">SAMN02745219_01450</name>
</gene>
<reference evidence="4" key="1">
    <citation type="submission" date="2016-11" db="EMBL/GenBank/DDBJ databases">
        <authorList>
            <person name="Varghese N."/>
            <person name="Submissions S."/>
        </authorList>
    </citation>
    <scope>NUCLEOTIDE SEQUENCE [LARGE SCALE GENOMIC DNA]</scope>
    <source>
        <strain evidence="4">DSM 16057</strain>
    </source>
</reference>
<dbReference type="RefSeq" id="WP_072868423.1">
    <property type="nucleotide sequence ID" value="NZ_FQZM01000016.1"/>
</dbReference>
<keyword evidence="4" id="KW-1185">Reference proteome</keyword>
<dbReference type="InterPro" id="IPR005537">
    <property type="entry name" value="RAMP_III_fam"/>
</dbReference>
<dbReference type="InterPro" id="IPR052216">
    <property type="entry name" value="CRISPR_Csm3_endoribonuclease"/>
</dbReference>
<accession>A0A1M6FFM4</accession>
<dbReference type="EMBL" id="FQZM01000016">
    <property type="protein sequence ID" value="SHI96520.1"/>
    <property type="molecule type" value="Genomic_DNA"/>
</dbReference>
<dbReference type="AlphaFoldDB" id="A0A1M6FFM4"/>
<dbReference type="PANTHER" id="PTHR35579:SF3">
    <property type="entry name" value="CRISPR SYSTEM CMS ENDORIBONUCLEASE CSM3"/>
    <property type="match status" value="1"/>
</dbReference>
<dbReference type="PANTHER" id="PTHR35579">
    <property type="entry name" value="CRISPR SYSTEM CMS ENDORIBONUCLEASE CSM3"/>
    <property type="match status" value="1"/>
</dbReference>